<evidence type="ECO:0000256" key="2">
    <source>
        <dbReference type="SAM" id="SignalP"/>
    </source>
</evidence>
<dbReference type="EMBL" id="SPKT01000004">
    <property type="protein sequence ID" value="TFI00356.1"/>
    <property type="molecule type" value="Genomic_DNA"/>
</dbReference>
<dbReference type="Pfam" id="PF01636">
    <property type="entry name" value="APH"/>
    <property type="match status" value="1"/>
</dbReference>
<keyword evidence="2" id="KW-0732">Signal</keyword>
<protein>
    <submittedName>
        <fullName evidence="4">Aminoglycoside phosphotransferase</fullName>
    </submittedName>
</protein>
<reference evidence="4 5" key="1">
    <citation type="submission" date="2019-03" db="EMBL/GenBank/DDBJ databases">
        <title>Reclassification of Micrococcus aloeverae and Micrococcus yunnanensis as later heterotypic synonyms of Micrococcus luteus.</title>
        <authorList>
            <person name="Huang C.-H."/>
        </authorList>
    </citation>
    <scope>NUCLEOTIDE SEQUENCE [LARGE SCALE GENOMIC DNA]</scope>
    <source>
        <strain evidence="4 5">BCRC 12151</strain>
    </source>
</reference>
<feature type="chain" id="PRO_5046485637" evidence="2">
    <location>
        <begin position="27"/>
        <end position="362"/>
    </location>
</feature>
<comment type="caution">
    <text evidence="4">The sequence shown here is derived from an EMBL/GenBank/DDBJ whole genome shotgun (WGS) entry which is preliminary data.</text>
</comment>
<name>A0ABY2K105_9MICC</name>
<evidence type="ECO:0000259" key="3">
    <source>
        <dbReference type="Pfam" id="PF01636"/>
    </source>
</evidence>
<dbReference type="PANTHER" id="PTHR21310:SF15">
    <property type="entry name" value="AMINOGLYCOSIDE PHOSPHOTRANSFERASE DOMAIN-CONTAINING PROTEIN"/>
    <property type="match status" value="1"/>
</dbReference>
<dbReference type="PANTHER" id="PTHR21310">
    <property type="entry name" value="AMINOGLYCOSIDE PHOSPHOTRANSFERASE-RELATED-RELATED"/>
    <property type="match status" value="1"/>
</dbReference>
<dbReference type="SUPFAM" id="SSF56112">
    <property type="entry name" value="Protein kinase-like (PK-like)"/>
    <property type="match status" value="1"/>
</dbReference>
<organism evidence="4 5">
    <name type="scientific">Micrococcus lylae</name>
    <dbReference type="NCBI Taxonomy" id="1273"/>
    <lineage>
        <taxon>Bacteria</taxon>
        <taxon>Bacillati</taxon>
        <taxon>Actinomycetota</taxon>
        <taxon>Actinomycetes</taxon>
        <taxon>Micrococcales</taxon>
        <taxon>Micrococcaceae</taxon>
        <taxon>Micrococcus</taxon>
    </lineage>
</organism>
<feature type="domain" description="Aminoglycoside phosphotransferase" evidence="3">
    <location>
        <begin position="38"/>
        <end position="251"/>
    </location>
</feature>
<evidence type="ECO:0000313" key="5">
    <source>
        <dbReference type="Proteomes" id="UP000297477"/>
    </source>
</evidence>
<dbReference type="Gene3D" id="3.90.1200.10">
    <property type="match status" value="1"/>
</dbReference>
<dbReference type="RefSeq" id="WP_067189096.1">
    <property type="nucleotide sequence ID" value="NZ_SPKT01000004.1"/>
</dbReference>
<accession>A0ABY2K105</accession>
<feature type="compositionally biased region" description="Polar residues" evidence="1">
    <location>
        <begin position="353"/>
        <end position="362"/>
    </location>
</feature>
<evidence type="ECO:0000313" key="4">
    <source>
        <dbReference type="EMBL" id="TFI00356.1"/>
    </source>
</evidence>
<dbReference type="InterPro" id="IPR051678">
    <property type="entry name" value="AGP_Transferase"/>
</dbReference>
<keyword evidence="5" id="KW-1185">Reference proteome</keyword>
<dbReference type="InterPro" id="IPR002575">
    <property type="entry name" value="Aminoglycoside_PTrfase"/>
</dbReference>
<dbReference type="InterPro" id="IPR011009">
    <property type="entry name" value="Kinase-like_dom_sf"/>
</dbReference>
<proteinExistence type="predicted"/>
<feature type="signal peptide" evidence="2">
    <location>
        <begin position="1"/>
        <end position="26"/>
    </location>
</feature>
<feature type="compositionally biased region" description="Basic and acidic residues" evidence="1">
    <location>
        <begin position="309"/>
        <end position="328"/>
    </location>
</feature>
<sequence length="362" mass="38889">MNRQPMHLAALAAAAVPGLSPTGVLASPDDPADFSSAIVLAERGERWRVRSPHTPEAAMRLETELQVLAGFTPAVRANLPFRTPSVAGAVRLDGLRTFVYQDMPGAVHPLEDLVDAGEAAVADVARVMAAIHTLPDQVVALADLPVYTPEQVRTRRLNELDQAATTGRIPATLLRRWETALEEKELWSFEPVPVHGDLHEENLLLERGRVVGVTGWTDLHVGDPAVDFAWLAAVEDPDFADRVLEAYRARRGAAGAADDGDEHLMRRAALVAEFALAQWLVRGVDRHDTAMVAEAEEMLGELEDGIRAAEEAERAAEQARRAEAERAELGAPASGVDDEAETGVLPAVPPSGTPRTGGSHQA</sequence>
<evidence type="ECO:0000256" key="1">
    <source>
        <dbReference type="SAM" id="MobiDB-lite"/>
    </source>
</evidence>
<dbReference type="Proteomes" id="UP000297477">
    <property type="component" value="Unassembled WGS sequence"/>
</dbReference>
<feature type="region of interest" description="Disordered" evidence="1">
    <location>
        <begin position="309"/>
        <end position="362"/>
    </location>
</feature>
<gene>
    <name evidence="4" type="ORF">E4A49_02930</name>
</gene>